<evidence type="ECO:0000313" key="4">
    <source>
        <dbReference type="Proteomes" id="UP000319342"/>
    </source>
</evidence>
<sequence precursor="true">MNCISIQRPALAHSLGSARRSSARAPFLLLVALAASACDGGAERTIEGPAFATESAVAEFGDLWEGETRRHSFRLESVGTEPIVVQERLDTCGCSAIEWFEVEPDGTRTPYVTNEPIEPGHVLQLDVTFDSSGRRGPFDQPIRLYGPFTGERAELRLVANIRSLLEVEGTDGALAPADAALALAGAVYAGNNEARGGRFVDLGAIMQGQSGAAQVTLASQAGPVALSITGDPPPDVLAALTPLDPDARGRAERWRLDVELDREARVGSRLGTLTLLSDLEGSTGQTVTSRIHVQAAVRGRIEVVGGRVAFGTLDAGVPAVRDAFIAILDVDVELPRAPELELVAMLDGPHAEEDVSSWFSARWRAGTVDSPAAVTITAGPLPQGRFGAFDGVVRVPLGDPRQPWLEIPFAGTATGVPVPGSTTSGPTLPQGTDPAGASSPPR</sequence>
<dbReference type="Pfam" id="PF07610">
    <property type="entry name" value="DUF1573"/>
    <property type="match status" value="1"/>
</dbReference>
<feature type="region of interest" description="Disordered" evidence="1">
    <location>
        <begin position="411"/>
        <end position="442"/>
    </location>
</feature>
<accession>A0A518D1W5</accession>
<organism evidence="3 4">
    <name type="scientific">Rohdeia mirabilis</name>
    <dbReference type="NCBI Taxonomy" id="2528008"/>
    <lineage>
        <taxon>Bacteria</taxon>
        <taxon>Pseudomonadati</taxon>
        <taxon>Planctomycetota</taxon>
        <taxon>Planctomycetia</taxon>
        <taxon>Planctomycetia incertae sedis</taxon>
        <taxon>Rohdeia</taxon>
    </lineage>
</organism>
<dbReference type="InterPro" id="IPR011467">
    <property type="entry name" value="DUF1573"/>
</dbReference>
<evidence type="ECO:0000256" key="2">
    <source>
        <dbReference type="SAM" id="SignalP"/>
    </source>
</evidence>
<evidence type="ECO:0008006" key="5">
    <source>
        <dbReference type="Google" id="ProtNLM"/>
    </source>
</evidence>
<dbReference type="AlphaFoldDB" id="A0A518D1W5"/>
<proteinExistence type="predicted"/>
<evidence type="ECO:0000313" key="3">
    <source>
        <dbReference type="EMBL" id="QDU85425.1"/>
    </source>
</evidence>
<protein>
    <recommendedName>
        <fullName evidence="5">DUF1573 domain-containing protein</fullName>
    </recommendedName>
</protein>
<feature type="compositionally biased region" description="Polar residues" evidence="1">
    <location>
        <begin position="420"/>
        <end position="430"/>
    </location>
</feature>
<dbReference type="RefSeq" id="WP_419185883.1">
    <property type="nucleotide sequence ID" value="NZ_CP036290.1"/>
</dbReference>
<dbReference type="Proteomes" id="UP000319342">
    <property type="component" value="Chromosome"/>
</dbReference>
<dbReference type="EMBL" id="CP036290">
    <property type="protein sequence ID" value="QDU85425.1"/>
    <property type="molecule type" value="Genomic_DNA"/>
</dbReference>
<reference evidence="3 4" key="1">
    <citation type="submission" date="2019-02" db="EMBL/GenBank/DDBJ databases">
        <title>Deep-cultivation of Planctomycetes and their phenomic and genomic characterization uncovers novel biology.</title>
        <authorList>
            <person name="Wiegand S."/>
            <person name="Jogler M."/>
            <person name="Boedeker C."/>
            <person name="Pinto D."/>
            <person name="Vollmers J."/>
            <person name="Rivas-Marin E."/>
            <person name="Kohn T."/>
            <person name="Peeters S.H."/>
            <person name="Heuer A."/>
            <person name="Rast P."/>
            <person name="Oberbeckmann S."/>
            <person name="Bunk B."/>
            <person name="Jeske O."/>
            <person name="Meyerdierks A."/>
            <person name="Storesund J.E."/>
            <person name="Kallscheuer N."/>
            <person name="Luecker S."/>
            <person name="Lage O.M."/>
            <person name="Pohl T."/>
            <person name="Merkel B.J."/>
            <person name="Hornburger P."/>
            <person name="Mueller R.-W."/>
            <person name="Bruemmer F."/>
            <person name="Labrenz M."/>
            <person name="Spormann A.M."/>
            <person name="Op den Camp H."/>
            <person name="Overmann J."/>
            <person name="Amann R."/>
            <person name="Jetten M.S.M."/>
            <person name="Mascher T."/>
            <person name="Medema M.H."/>
            <person name="Devos D.P."/>
            <person name="Kaster A.-K."/>
            <person name="Ovreas L."/>
            <person name="Rohde M."/>
            <person name="Galperin M.Y."/>
            <person name="Jogler C."/>
        </authorList>
    </citation>
    <scope>NUCLEOTIDE SEQUENCE [LARGE SCALE GENOMIC DNA]</scope>
    <source>
        <strain evidence="3 4">Pla163</strain>
    </source>
</reference>
<keyword evidence="4" id="KW-1185">Reference proteome</keyword>
<feature type="signal peptide" evidence="2">
    <location>
        <begin position="1"/>
        <end position="37"/>
    </location>
</feature>
<name>A0A518D1W5_9BACT</name>
<keyword evidence="2" id="KW-0732">Signal</keyword>
<gene>
    <name evidence="3" type="ORF">Pla163_25540</name>
</gene>
<evidence type="ECO:0000256" key="1">
    <source>
        <dbReference type="SAM" id="MobiDB-lite"/>
    </source>
</evidence>
<feature type="chain" id="PRO_5021900524" description="DUF1573 domain-containing protein" evidence="2">
    <location>
        <begin position="38"/>
        <end position="442"/>
    </location>
</feature>